<dbReference type="SUPFAM" id="SSF160443">
    <property type="entry name" value="SMR domain-like"/>
    <property type="match status" value="1"/>
</dbReference>
<dbReference type="PROSITE" id="PS50828">
    <property type="entry name" value="SMR"/>
    <property type="match status" value="1"/>
</dbReference>
<dbReference type="EMBL" id="JAPFPW010000005">
    <property type="protein sequence ID" value="MCW7753595.1"/>
    <property type="molecule type" value="Genomic_DNA"/>
</dbReference>
<evidence type="ECO:0000256" key="1">
    <source>
        <dbReference type="SAM" id="MobiDB-lite"/>
    </source>
</evidence>
<protein>
    <submittedName>
        <fullName evidence="3">Smr/MutS family protein</fullName>
    </submittedName>
</protein>
<organism evidence="3 4">
    <name type="scientific">Desulfobotulus pelophilus</name>
    <dbReference type="NCBI Taxonomy" id="2823377"/>
    <lineage>
        <taxon>Bacteria</taxon>
        <taxon>Pseudomonadati</taxon>
        <taxon>Thermodesulfobacteriota</taxon>
        <taxon>Desulfobacteria</taxon>
        <taxon>Desulfobacterales</taxon>
        <taxon>Desulfobacteraceae</taxon>
        <taxon>Desulfobotulus</taxon>
    </lineage>
</organism>
<evidence type="ECO:0000313" key="4">
    <source>
        <dbReference type="Proteomes" id="UP001209681"/>
    </source>
</evidence>
<dbReference type="InterPro" id="IPR036063">
    <property type="entry name" value="Smr_dom_sf"/>
</dbReference>
<feature type="region of interest" description="Disordered" evidence="1">
    <location>
        <begin position="1"/>
        <end position="157"/>
    </location>
</feature>
<sequence length="348" mass="38305">MSVFEGLQQLFRKKSPQPEVPATPSPNPDCSGEKPPSAAAAFHEKPPATQSVLTRHKNNIPRLDKAAEAFFTDEPASPPEKITRTPSPKRETSAPAPKKTRRTTTRSGLPLLDGEKDLFRAMLSPRGNGDESNHKLPSHARRQQPSPAGKKQKPLLKDKNGIPLLRNQTDFTMVFREETKYGGKATESMSVPATGAAARKSEPLDFSVQLRNSLGDKGTERLLKEKKTGVSQGPGISLKERLRRYPAPQKNLDLHGFSGIQAHLKTEIFLQQAKEDGLFTVRIITGRGRNSQGPAVLPDIVDQKIREMAKTGLILSWQWGNDSREPGGSVLVYINHFDTPGRPLPNGR</sequence>
<reference evidence="3 4" key="1">
    <citation type="submission" date="2022-11" db="EMBL/GenBank/DDBJ databases">
        <title>Desulfobotulus tamanensis H1 sp. nov. - anaerobic, alkaliphilic, sulphate reducing bacterium isolated from terrestrial mud volcano.</title>
        <authorList>
            <person name="Frolova A."/>
            <person name="Merkel A.Y."/>
            <person name="Slobodkin A.I."/>
        </authorList>
    </citation>
    <scope>NUCLEOTIDE SEQUENCE [LARGE SCALE GENOMIC DNA]</scope>
    <source>
        <strain evidence="3 4">H1</strain>
    </source>
</reference>
<evidence type="ECO:0000259" key="2">
    <source>
        <dbReference type="PROSITE" id="PS50828"/>
    </source>
</evidence>
<accession>A0ABT3N815</accession>
<evidence type="ECO:0000313" key="3">
    <source>
        <dbReference type="EMBL" id="MCW7753595.1"/>
    </source>
</evidence>
<dbReference type="RefSeq" id="WP_265424465.1">
    <property type="nucleotide sequence ID" value="NZ_JAPFPW010000005.1"/>
</dbReference>
<dbReference type="Pfam" id="PF01713">
    <property type="entry name" value="Smr"/>
    <property type="match status" value="1"/>
</dbReference>
<proteinExistence type="predicted"/>
<comment type="caution">
    <text evidence="3">The sequence shown here is derived from an EMBL/GenBank/DDBJ whole genome shotgun (WGS) entry which is preliminary data.</text>
</comment>
<dbReference type="Gene3D" id="3.30.1370.110">
    <property type="match status" value="1"/>
</dbReference>
<feature type="compositionally biased region" description="Pro residues" evidence="1">
    <location>
        <begin position="18"/>
        <end position="27"/>
    </location>
</feature>
<dbReference type="InterPro" id="IPR002625">
    <property type="entry name" value="Smr_dom"/>
</dbReference>
<dbReference type="Proteomes" id="UP001209681">
    <property type="component" value="Unassembled WGS sequence"/>
</dbReference>
<gene>
    <name evidence="3" type="ORF">OOT00_06280</name>
</gene>
<feature type="domain" description="Smr" evidence="2">
    <location>
        <begin position="252"/>
        <end position="297"/>
    </location>
</feature>
<keyword evidence="4" id="KW-1185">Reference proteome</keyword>
<name>A0ABT3N815_9BACT</name>